<dbReference type="AlphaFoldDB" id="A0AAP0KN91"/>
<evidence type="ECO:0000313" key="3">
    <source>
        <dbReference type="Proteomes" id="UP001417504"/>
    </source>
</evidence>
<organism evidence="2 3">
    <name type="scientific">Stephania japonica</name>
    <dbReference type="NCBI Taxonomy" id="461633"/>
    <lineage>
        <taxon>Eukaryota</taxon>
        <taxon>Viridiplantae</taxon>
        <taxon>Streptophyta</taxon>
        <taxon>Embryophyta</taxon>
        <taxon>Tracheophyta</taxon>
        <taxon>Spermatophyta</taxon>
        <taxon>Magnoliopsida</taxon>
        <taxon>Ranunculales</taxon>
        <taxon>Menispermaceae</taxon>
        <taxon>Menispermoideae</taxon>
        <taxon>Cissampelideae</taxon>
        <taxon>Stephania</taxon>
    </lineage>
</organism>
<dbReference type="EMBL" id="JBBNAE010000001">
    <property type="protein sequence ID" value="KAK9155698.1"/>
    <property type="molecule type" value="Genomic_DNA"/>
</dbReference>
<accession>A0AAP0KN91</accession>
<feature type="compositionally biased region" description="Basic and acidic residues" evidence="1">
    <location>
        <begin position="1"/>
        <end position="18"/>
    </location>
</feature>
<gene>
    <name evidence="2" type="ORF">Sjap_003178</name>
</gene>
<evidence type="ECO:0000313" key="2">
    <source>
        <dbReference type="EMBL" id="KAK9155698.1"/>
    </source>
</evidence>
<name>A0AAP0KN91_9MAGN</name>
<comment type="caution">
    <text evidence="2">The sequence shown here is derived from an EMBL/GenBank/DDBJ whole genome shotgun (WGS) entry which is preliminary data.</text>
</comment>
<protein>
    <submittedName>
        <fullName evidence="2">Uncharacterized protein</fullName>
    </submittedName>
</protein>
<evidence type="ECO:0000256" key="1">
    <source>
        <dbReference type="SAM" id="MobiDB-lite"/>
    </source>
</evidence>
<reference evidence="2 3" key="1">
    <citation type="submission" date="2024-01" db="EMBL/GenBank/DDBJ databases">
        <title>Genome assemblies of Stephania.</title>
        <authorList>
            <person name="Yang L."/>
        </authorList>
    </citation>
    <scope>NUCLEOTIDE SEQUENCE [LARGE SCALE GENOMIC DNA]</scope>
    <source>
        <strain evidence="2">QJT</strain>
        <tissue evidence="2">Leaf</tissue>
    </source>
</reference>
<feature type="region of interest" description="Disordered" evidence="1">
    <location>
        <begin position="1"/>
        <end position="20"/>
    </location>
</feature>
<proteinExistence type="predicted"/>
<dbReference type="Proteomes" id="UP001417504">
    <property type="component" value="Unassembled WGS sequence"/>
</dbReference>
<keyword evidence="3" id="KW-1185">Reference proteome</keyword>
<sequence>MTRVEEMRVDSFGRERGSGRTGRASIIEEMRVDFKTCQIFQVEDRPEALSDLLHLVDELFLLPPLSTLLVTLVVTGAAIRSPYPRHYYSFSTAPPPSVVPPPLPSDFLPSPDLVFLSVLLQLKVSMR</sequence>